<evidence type="ECO:0000313" key="2">
    <source>
        <dbReference type="Proteomes" id="UP000233837"/>
    </source>
</evidence>
<proteinExistence type="predicted"/>
<sequence>MDINSFGSESDNVDFITRKFKSFLRKKHKHHPKWKRGKDSKNYKSSSGIVCYEYRKPGDVKADYPTLKDHSRK</sequence>
<reference evidence="1 2" key="1">
    <citation type="journal article" date="2016" name="Sci. Rep.">
        <title>The Dendrobium catenatum Lindl. genome sequence provides insights into polysaccharide synthase, floral development and adaptive evolution.</title>
        <authorList>
            <person name="Zhang G.Q."/>
            <person name="Xu Q."/>
            <person name="Bian C."/>
            <person name="Tsai W.C."/>
            <person name="Yeh C.M."/>
            <person name="Liu K.W."/>
            <person name="Yoshida K."/>
            <person name="Zhang L.S."/>
            <person name="Chang S.B."/>
            <person name="Chen F."/>
            <person name="Shi Y."/>
            <person name="Su Y.Y."/>
            <person name="Zhang Y.Q."/>
            <person name="Chen L.J."/>
            <person name="Yin Y."/>
            <person name="Lin M."/>
            <person name="Huang H."/>
            <person name="Deng H."/>
            <person name="Wang Z.W."/>
            <person name="Zhu S.L."/>
            <person name="Zhao X."/>
            <person name="Deng C."/>
            <person name="Niu S.C."/>
            <person name="Huang J."/>
            <person name="Wang M."/>
            <person name="Liu G.H."/>
            <person name="Yang H.J."/>
            <person name="Xiao X.J."/>
            <person name="Hsiao Y.Y."/>
            <person name="Wu W.L."/>
            <person name="Chen Y.Y."/>
            <person name="Mitsuda N."/>
            <person name="Ohme-Takagi M."/>
            <person name="Luo Y.B."/>
            <person name="Van de Peer Y."/>
            <person name="Liu Z.J."/>
        </authorList>
    </citation>
    <scope>NUCLEOTIDE SEQUENCE [LARGE SCALE GENOMIC DNA]</scope>
    <source>
        <tissue evidence="1">The whole plant</tissue>
    </source>
</reference>
<organism evidence="1 2">
    <name type="scientific">Dendrobium catenatum</name>
    <dbReference type="NCBI Taxonomy" id="906689"/>
    <lineage>
        <taxon>Eukaryota</taxon>
        <taxon>Viridiplantae</taxon>
        <taxon>Streptophyta</taxon>
        <taxon>Embryophyta</taxon>
        <taxon>Tracheophyta</taxon>
        <taxon>Spermatophyta</taxon>
        <taxon>Magnoliopsida</taxon>
        <taxon>Liliopsida</taxon>
        <taxon>Asparagales</taxon>
        <taxon>Orchidaceae</taxon>
        <taxon>Epidendroideae</taxon>
        <taxon>Malaxideae</taxon>
        <taxon>Dendrobiinae</taxon>
        <taxon>Dendrobium</taxon>
    </lineage>
</organism>
<keyword evidence="2" id="KW-1185">Reference proteome</keyword>
<protein>
    <submittedName>
        <fullName evidence="1">Uncharacterized protein</fullName>
    </submittedName>
</protein>
<gene>
    <name evidence="1" type="ORF">MA16_Dca019745</name>
</gene>
<reference evidence="1 2" key="2">
    <citation type="journal article" date="2017" name="Nature">
        <title>The Apostasia genome and the evolution of orchids.</title>
        <authorList>
            <person name="Zhang G.Q."/>
            <person name="Liu K.W."/>
            <person name="Li Z."/>
            <person name="Lohaus R."/>
            <person name="Hsiao Y.Y."/>
            <person name="Niu S.C."/>
            <person name="Wang J.Y."/>
            <person name="Lin Y.C."/>
            <person name="Xu Q."/>
            <person name="Chen L.J."/>
            <person name="Yoshida K."/>
            <person name="Fujiwara S."/>
            <person name="Wang Z.W."/>
            <person name="Zhang Y.Q."/>
            <person name="Mitsuda N."/>
            <person name="Wang M."/>
            <person name="Liu G.H."/>
            <person name="Pecoraro L."/>
            <person name="Huang H.X."/>
            <person name="Xiao X.J."/>
            <person name="Lin M."/>
            <person name="Wu X.Y."/>
            <person name="Wu W.L."/>
            <person name="Chen Y.Y."/>
            <person name="Chang S.B."/>
            <person name="Sakamoto S."/>
            <person name="Ohme-Takagi M."/>
            <person name="Yagi M."/>
            <person name="Zeng S.J."/>
            <person name="Shen C.Y."/>
            <person name="Yeh C.M."/>
            <person name="Luo Y.B."/>
            <person name="Tsai W.C."/>
            <person name="Van de Peer Y."/>
            <person name="Liu Z.J."/>
        </authorList>
    </citation>
    <scope>NUCLEOTIDE SEQUENCE [LARGE SCALE GENOMIC DNA]</scope>
    <source>
        <tissue evidence="1">The whole plant</tissue>
    </source>
</reference>
<name>A0A2I0VQV6_9ASPA</name>
<accession>A0A2I0VQV6</accession>
<evidence type="ECO:0000313" key="1">
    <source>
        <dbReference type="EMBL" id="PKU65763.1"/>
    </source>
</evidence>
<dbReference type="Proteomes" id="UP000233837">
    <property type="component" value="Unassembled WGS sequence"/>
</dbReference>
<dbReference type="AlphaFoldDB" id="A0A2I0VQV6"/>
<dbReference type="EMBL" id="KZ503311">
    <property type="protein sequence ID" value="PKU65763.1"/>
    <property type="molecule type" value="Genomic_DNA"/>
</dbReference>